<keyword evidence="3" id="KW-1185">Reference proteome</keyword>
<evidence type="ECO:0000313" key="2">
    <source>
        <dbReference type="EMBL" id="GGO48701.1"/>
    </source>
</evidence>
<protein>
    <submittedName>
        <fullName evidence="2">Uncharacterized protein</fullName>
    </submittedName>
</protein>
<feature type="transmembrane region" description="Helical" evidence="1">
    <location>
        <begin position="24"/>
        <end position="45"/>
    </location>
</feature>
<proteinExistence type="predicted"/>
<keyword evidence="1" id="KW-0472">Membrane</keyword>
<name>A0ABQ2MA46_9ACTN</name>
<dbReference type="EMBL" id="BMMP01000007">
    <property type="protein sequence ID" value="GGO48701.1"/>
    <property type="molecule type" value="Genomic_DNA"/>
</dbReference>
<organism evidence="2 3">
    <name type="scientific">Streptomyces daqingensis</name>
    <dbReference type="NCBI Taxonomy" id="1472640"/>
    <lineage>
        <taxon>Bacteria</taxon>
        <taxon>Bacillati</taxon>
        <taxon>Actinomycetota</taxon>
        <taxon>Actinomycetes</taxon>
        <taxon>Kitasatosporales</taxon>
        <taxon>Streptomycetaceae</taxon>
        <taxon>Streptomyces</taxon>
    </lineage>
</organism>
<sequence>MTAPFTFAELTEGAFQYGSEVRPWAWAGILAFAALQVVLGLRLGLRAALGLWALVLMPAADSSARTC</sequence>
<comment type="caution">
    <text evidence="2">The sequence shown here is derived from an EMBL/GenBank/DDBJ whole genome shotgun (WGS) entry which is preliminary data.</text>
</comment>
<keyword evidence="1" id="KW-1133">Transmembrane helix</keyword>
<evidence type="ECO:0000256" key="1">
    <source>
        <dbReference type="SAM" id="Phobius"/>
    </source>
</evidence>
<dbReference type="Proteomes" id="UP000631535">
    <property type="component" value="Unassembled WGS sequence"/>
</dbReference>
<reference evidence="3" key="1">
    <citation type="journal article" date="2019" name="Int. J. Syst. Evol. Microbiol.">
        <title>The Global Catalogue of Microorganisms (GCM) 10K type strain sequencing project: providing services to taxonomists for standard genome sequencing and annotation.</title>
        <authorList>
            <consortium name="The Broad Institute Genomics Platform"/>
            <consortium name="The Broad Institute Genome Sequencing Center for Infectious Disease"/>
            <person name="Wu L."/>
            <person name="Ma J."/>
        </authorList>
    </citation>
    <scope>NUCLEOTIDE SEQUENCE [LARGE SCALE GENOMIC DNA]</scope>
    <source>
        <strain evidence="3">CGMCC 4.7178</strain>
    </source>
</reference>
<keyword evidence="1" id="KW-0812">Transmembrane</keyword>
<accession>A0ABQ2MA46</accession>
<gene>
    <name evidence="2" type="ORF">GCM10012287_24300</name>
</gene>
<evidence type="ECO:0000313" key="3">
    <source>
        <dbReference type="Proteomes" id="UP000631535"/>
    </source>
</evidence>
<dbReference type="RefSeq" id="WP_189037128.1">
    <property type="nucleotide sequence ID" value="NZ_BMMP01000007.1"/>
</dbReference>